<sequence>METKSFRIKKKRCYSSKRFRRDNLSLTAQLKSPYTGNNFKKLQIKESKLMSRIGDLKTISSNFKATPYGIMTPQKFNPLCRESPLMKIDPERTLANKSIHSQKLSQMNCKPYRTTQNFYRTRKLSQEPQDHGFQSSPSLSSKLDTANLIGKVKHLESEISEVNQLVSKGKNEIEVLKIEKDTLSHVLDRKISDGTQNLDNYSTFIASELKRHYQKQRLENNRLSEQLVKVNKYRTSLKQKVIELTQRVEELEEIVGPQFDQ</sequence>
<evidence type="ECO:0000313" key="2">
    <source>
        <dbReference type="EMBL" id="CAI2374275.1"/>
    </source>
</evidence>
<evidence type="ECO:0000256" key="1">
    <source>
        <dbReference type="SAM" id="Coils"/>
    </source>
</evidence>
<gene>
    <name evidence="2" type="ORF">ECRASSUSDP1_LOCUS15627</name>
</gene>
<name>A0AAD1XKG7_EUPCR</name>
<reference evidence="2" key="1">
    <citation type="submission" date="2023-07" db="EMBL/GenBank/DDBJ databases">
        <authorList>
            <consortium name="AG Swart"/>
            <person name="Singh M."/>
            <person name="Singh A."/>
            <person name="Seah K."/>
            <person name="Emmerich C."/>
        </authorList>
    </citation>
    <scope>NUCLEOTIDE SEQUENCE</scope>
    <source>
        <strain evidence="2">DP1</strain>
    </source>
</reference>
<dbReference type="EMBL" id="CAMPGE010015666">
    <property type="protein sequence ID" value="CAI2374275.1"/>
    <property type="molecule type" value="Genomic_DNA"/>
</dbReference>
<accession>A0AAD1XKG7</accession>
<organism evidence="2 3">
    <name type="scientific">Euplotes crassus</name>
    <dbReference type="NCBI Taxonomy" id="5936"/>
    <lineage>
        <taxon>Eukaryota</taxon>
        <taxon>Sar</taxon>
        <taxon>Alveolata</taxon>
        <taxon>Ciliophora</taxon>
        <taxon>Intramacronucleata</taxon>
        <taxon>Spirotrichea</taxon>
        <taxon>Hypotrichia</taxon>
        <taxon>Euplotida</taxon>
        <taxon>Euplotidae</taxon>
        <taxon>Moneuplotes</taxon>
    </lineage>
</organism>
<feature type="coiled-coil region" evidence="1">
    <location>
        <begin position="206"/>
        <end position="254"/>
    </location>
</feature>
<keyword evidence="1" id="KW-0175">Coiled coil</keyword>
<evidence type="ECO:0000313" key="3">
    <source>
        <dbReference type="Proteomes" id="UP001295684"/>
    </source>
</evidence>
<proteinExistence type="predicted"/>
<comment type="caution">
    <text evidence="2">The sequence shown here is derived from an EMBL/GenBank/DDBJ whole genome shotgun (WGS) entry which is preliminary data.</text>
</comment>
<keyword evidence="3" id="KW-1185">Reference proteome</keyword>
<dbReference type="AlphaFoldDB" id="A0AAD1XKG7"/>
<dbReference type="Proteomes" id="UP001295684">
    <property type="component" value="Unassembled WGS sequence"/>
</dbReference>
<protein>
    <submittedName>
        <fullName evidence="2">Uncharacterized protein</fullName>
    </submittedName>
</protein>